<dbReference type="SUPFAM" id="SSF55144">
    <property type="entry name" value="LigT-like"/>
    <property type="match status" value="1"/>
</dbReference>
<protein>
    <recommendedName>
        <fullName evidence="3">2'-5' RNA ligase</fullName>
    </recommendedName>
</protein>
<dbReference type="Gene3D" id="3.90.1140.10">
    <property type="entry name" value="Cyclic phosphodiesterase"/>
    <property type="match status" value="1"/>
</dbReference>
<gene>
    <name evidence="1" type="ORF">Ljor_2411</name>
</gene>
<dbReference type="EMBL" id="LNYJ01000011">
    <property type="protein sequence ID" value="KTD18105.1"/>
    <property type="molecule type" value="Genomic_DNA"/>
</dbReference>
<organism evidence="1 2">
    <name type="scientific">Legionella jordanis</name>
    <dbReference type="NCBI Taxonomy" id="456"/>
    <lineage>
        <taxon>Bacteria</taxon>
        <taxon>Pseudomonadati</taxon>
        <taxon>Pseudomonadota</taxon>
        <taxon>Gammaproteobacteria</taxon>
        <taxon>Legionellales</taxon>
        <taxon>Legionellaceae</taxon>
        <taxon>Legionella</taxon>
    </lineage>
</organism>
<evidence type="ECO:0000313" key="2">
    <source>
        <dbReference type="Proteomes" id="UP000055035"/>
    </source>
</evidence>
<dbReference type="Proteomes" id="UP000055035">
    <property type="component" value="Unassembled WGS sequence"/>
</dbReference>
<dbReference type="PATRIC" id="fig|456.5.peg.2593"/>
<name>A0A0W0VEP0_9GAMM</name>
<evidence type="ECO:0008006" key="3">
    <source>
        <dbReference type="Google" id="ProtNLM"/>
    </source>
</evidence>
<sequence length="210" mass="23960">MNVYLKLEPNNTVEKLIGDFNAYLNQQGFLSQYQITPFFPTHPLHITLYLTHYPQRNLSVIMHDLPLIAAQNKKIRLQSKDIEVSSSGYVLLSIRKNQELQKLSDHLVLKLMSLRDKKAPIPIWALQNPARVESFQHYGSPNVFRNFSPHLSLMVIDEQESYWHAQLNRLIQRFAVKKSIAVNTIATAIGIGIADAQGQIIKEIGSFPLS</sequence>
<dbReference type="RefSeq" id="WP_221034011.1">
    <property type="nucleotide sequence ID" value="NZ_RDQQ01000003.1"/>
</dbReference>
<dbReference type="InterPro" id="IPR009097">
    <property type="entry name" value="Cyclic_Pdiesterase"/>
</dbReference>
<accession>A0A0W0VEP0</accession>
<keyword evidence="2" id="KW-1185">Reference proteome</keyword>
<proteinExistence type="predicted"/>
<reference evidence="1 2" key="1">
    <citation type="submission" date="2015-11" db="EMBL/GenBank/DDBJ databases">
        <title>Genomic analysis of 38 Legionella species identifies large and diverse effector repertoires.</title>
        <authorList>
            <person name="Burstein D."/>
            <person name="Amaro F."/>
            <person name="Zusman T."/>
            <person name="Lifshitz Z."/>
            <person name="Cohen O."/>
            <person name="Gilbert J.A."/>
            <person name="Pupko T."/>
            <person name="Shuman H.A."/>
            <person name="Segal G."/>
        </authorList>
    </citation>
    <scope>NUCLEOTIDE SEQUENCE [LARGE SCALE GENOMIC DNA]</scope>
    <source>
        <strain evidence="1 2">BL-540</strain>
    </source>
</reference>
<dbReference type="AlphaFoldDB" id="A0A0W0VEP0"/>
<evidence type="ECO:0000313" key="1">
    <source>
        <dbReference type="EMBL" id="KTD18105.1"/>
    </source>
</evidence>
<comment type="caution">
    <text evidence="1">The sequence shown here is derived from an EMBL/GenBank/DDBJ whole genome shotgun (WGS) entry which is preliminary data.</text>
</comment>